<accession>A0ABT3X6V8</accession>
<dbReference type="Gene3D" id="3.30.530.20">
    <property type="match status" value="1"/>
</dbReference>
<proteinExistence type="predicted"/>
<dbReference type="Proteomes" id="UP001208017">
    <property type="component" value="Unassembled WGS sequence"/>
</dbReference>
<dbReference type="RefSeq" id="WP_267152970.1">
    <property type="nucleotide sequence ID" value="NZ_JAPMLT010000012.1"/>
</dbReference>
<evidence type="ECO:0000313" key="2">
    <source>
        <dbReference type="Proteomes" id="UP001208017"/>
    </source>
</evidence>
<dbReference type="Pfam" id="PF10604">
    <property type="entry name" value="Polyketide_cyc2"/>
    <property type="match status" value="1"/>
</dbReference>
<organism evidence="1 2">
    <name type="scientific">Tumebacillus lacus</name>
    <dbReference type="NCBI Taxonomy" id="2995335"/>
    <lineage>
        <taxon>Bacteria</taxon>
        <taxon>Bacillati</taxon>
        <taxon>Bacillota</taxon>
        <taxon>Bacilli</taxon>
        <taxon>Bacillales</taxon>
        <taxon>Alicyclobacillaceae</taxon>
        <taxon>Tumebacillus</taxon>
    </lineage>
</organism>
<dbReference type="InterPro" id="IPR023393">
    <property type="entry name" value="START-like_dom_sf"/>
</dbReference>
<dbReference type="InterPro" id="IPR019587">
    <property type="entry name" value="Polyketide_cyclase/dehydratase"/>
</dbReference>
<reference evidence="1 2" key="1">
    <citation type="submission" date="2022-11" db="EMBL/GenBank/DDBJ databases">
        <title>Study of microbial diversity in lake waters.</title>
        <authorList>
            <person name="Zhang J."/>
        </authorList>
    </citation>
    <scope>NUCLEOTIDE SEQUENCE [LARGE SCALE GENOMIC DNA]</scope>
    <source>
        <strain evidence="1 2">DT12</strain>
    </source>
</reference>
<sequence length="158" mass="18221">MARVVCEVEIDAPVERVWAVMQDPTRRGEWDFRVTRGRFTKDGVPMKGATFTVAGRMLLPYRFDMEYLTVNPYRQTVVRLVQAHGVPVASGSGSWTYIRDGQERTVVRSAFRFELKRPLHVLFDSWLMTPVMYAVTRRSLGKLKRLVEAEVKRQAGVE</sequence>
<comment type="caution">
    <text evidence="1">The sequence shown here is derived from an EMBL/GenBank/DDBJ whole genome shotgun (WGS) entry which is preliminary data.</text>
</comment>
<evidence type="ECO:0000313" key="1">
    <source>
        <dbReference type="EMBL" id="MCX7571722.1"/>
    </source>
</evidence>
<gene>
    <name evidence="1" type="ORF">OS242_17400</name>
</gene>
<dbReference type="EMBL" id="JAPMLT010000012">
    <property type="protein sequence ID" value="MCX7571722.1"/>
    <property type="molecule type" value="Genomic_DNA"/>
</dbReference>
<dbReference type="SUPFAM" id="SSF55961">
    <property type="entry name" value="Bet v1-like"/>
    <property type="match status" value="1"/>
</dbReference>
<protein>
    <submittedName>
        <fullName evidence="1">SRPBCC family protein</fullName>
    </submittedName>
</protein>
<name>A0ABT3X6V8_9BACL</name>
<dbReference type="CDD" id="cd07812">
    <property type="entry name" value="SRPBCC"/>
    <property type="match status" value="1"/>
</dbReference>
<keyword evidence="2" id="KW-1185">Reference proteome</keyword>